<dbReference type="OrthoDB" id="4540221at2"/>
<keyword evidence="1" id="KW-0472">Membrane</keyword>
<comment type="caution">
    <text evidence="2">The sequence shown here is derived from an EMBL/GenBank/DDBJ whole genome shotgun (WGS) entry which is preliminary data.</text>
</comment>
<dbReference type="EC" id="4.2.1.53" evidence="2"/>
<proteinExistence type="predicted"/>
<dbReference type="GO" id="GO:0006631">
    <property type="term" value="P:fatty acid metabolic process"/>
    <property type="evidence" value="ECO:0007669"/>
    <property type="project" value="InterPro"/>
</dbReference>
<dbReference type="GO" id="GO:0050151">
    <property type="term" value="F:oleate hydratase activity"/>
    <property type="evidence" value="ECO:0007669"/>
    <property type="project" value="UniProtKB-EC"/>
</dbReference>
<keyword evidence="1" id="KW-1133">Transmembrane helix</keyword>
<dbReference type="EMBL" id="RRCN01000001">
    <property type="protein sequence ID" value="RRJ64054.1"/>
    <property type="molecule type" value="Genomic_DNA"/>
</dbReference>
<dbReference type="PANTHER" id="PTHR37417">
    <property type="entry name" value="67 KDA MYOSIN-CROSS-REACTIVE ANTIGEN FAMILY PROTEIN (AFU_ORTHOLOGUE AFUA_5G09970)"/>
    <property type="match status" value="1"/>
</dbReference>
<name>A0A3P3U1T3_9BACL</name>
<organism evidence="2 3">
    <name type="scientific">Paenibacillus oralis</name>
    <dbReference type="NCBI Taxonomy" id="2490856"/>
    <lineage>
        <taxon>Bacteria</taxon>
        <taxon>Bacillati</taxon>
        <taxon>Bacillota</taxon>
        <taxon>Bacilli</taxon>
        <taxon>Bacillales</taxon>
        <taxon>Paenibacillaceae</taxon>
        <taxon>Paenibacillus</taxon>
    </lineage>
</organism>
<keyword evidence="2" id="KW-0456">Lyase</keyword>
<dbReference type="AlphaFoldDB" id="A0A3P3U1T3"/>
<protein>
    <submittedName>
        <fullName evidence="2">Oleate hydratase</fullName>
        <ecNumber evidence="2">4.2.1.53</ecNumber>
    </submittedName>
</protein>
<dbReference type="Gene3D" id="3.30.9.80">
    <property type="match status" value="1"/>
</dbReference>
<keyword evidence="3" id="KW-1185">Reference proteome</keyword>
<dbReference type="InterPro" id="IPR036188">
    <property type="entry name" value="FAD/NAD-bd_sf"/>
</dbReference>
<accession>A0A3P3U1T3</accession>
<reference evidence="2 3" key="1">
    <citation type="submission" date="2018-11" db="EMBL/GenBank/DDBJ databases">
        <title>Genome sequencing of Paenibacillus sp. KCOM 3021 (= ChDC PVNT-B20).</title>
        <authorList>
            <person name="Kook J.-K."/>
            <person name="Park S.-N."/>
            <person name="Lim Y.K."/>
        </authorList>
    </citation>
    <scope>NUCLEOTIDE SEQUENCE [LARGE SCALE GENOMIC DNA]</scope>
    <source>
        <strain evidence="2 3">KCOM 3021</strain>
    </source>
</reference>
<sequence length="566" mass="63388">MGTYQRIHPRVPEGIAKRKAYLVGGGIASLAAAAFLIRDGHMPGKNIHILEESGVYGGSMDGAGNAKDGYSARGGREIEEHFECFMELFGFIPSLTNPDRTVLDEFRELNLEEPIESHCRLVENAGQKADFSTLGLSTAHALQLGKLTMLTEETLGRTTIEQFFEPSFLETNFWYFWRSMFAFENWHSVVEMKRYMERFMHLISGMNQLKGILHTEYNQFDSLILPLMKWLEAHGVHFDKGHQAVDLDIDVTGGEKVVTAIHLKVNGAAKVIPTTRHDLVLVTNGSMTENATKGDLNHPAVLNRSVTERGCWSLWEKLAAKSPDFGHPEVFCGDIDKTKWLSFTITLTDDDIVFPYLLELTGDLPGMGGVVTIKDSNWLMSWTAPKQPHFINQPDNVKVLWAYGLFPDAVGNYVNKKMADCTGRELFEELCYHMGLKDRIPEILAHTTNVIPCMMPYITSQFMPRVMGDRPQVVPQGSVNLAFLGQFAEVPDDCVFTVEYSVRTAMMAVYRLLKLEKEVIPVHPSKYDVRVLLTAVRTCLGNKPLPLDKSLGQLLSGTVLAKLLNG</sequence>
<dbReference type="Gene3D" id="3.50.50.60">
    <property type="entry name" value="FAD/NAD(P)-binding domain"/>
    <property type="match status" value="2"/>
</dbReference>
<evidence type="ECO:0000313" key="3">
    <source>
        <dbReference type="Proteomes" id="UP000267017"/>
    </source>
</evidence>
<dbReference type="Proteomes" id="UP000267017">
    <property type="component" value="Unassembled WGS sequence"/>
</dbReference>
<evidence type="ECO:0000256" key="1">
    <source>
        <dbReference type="SAM" id="Phobius"/>
    </source>
</evidence>
<evidence type="ECO:0000313" key="2">
    <source>
        <dbReference type="EMBL" id="RRJ64054.1"/>
    </source>
</evidence>
<gene>
    <name evidence="2" type="ORF">EHV15_14790</name>
</gene>
<dbReference type="InterPro" id="IPR010354">
    <property type="entry name" value="Oleate_hydratase"/>
</dbReference>
<dbReference type="GO" id="GO:0071949">
    <property type="term" value="F:FAD binding"/>
    <property type="evidence" value="ECO:0007669"/>
    <property type="project" value="InterPro"/>
</dbReference>
<dbReference type="PANTHER" id="PTHR37417:SF3">
    <property type="entry name" value="MYOSIN-CROSSREACTIVE PROTEIN"/>
    <property type="match status" value="1"/>
</dbReference>
<dbReference type="Pfam" id="PF06100">
    <property type="entry name" value="MCRA"/>
    <property type="match status" value="1"/>
</dbReference>
<feature type="transmembrane region" description="Helical" evidence="1">
    <location>
        <begin position="20"/>
        <end position="37"/>
    </location>
</feature>
<dbReference type="NCBIfam" id="NF010584">
    <property type="entry name" value="PRK13977.1"/>
    <property type="match status" value="1"/>
</dbReference>
<dbReference type="RefSeq" id="WP_128631876.1">
    <property type="nucleotide sequence ID" value="NZ_RRCN01000001.1"/>
</dbReference>
<dbReference type="SUPFAM" id="SSF51905">
    <property type="entry name" value="FAD/NAD(P)-binding domain"/>
    <property type="match status" value="1"/>
</dbReference>
<keyword evidence="1" id="KW-0812">Transmembrane</keyword>